<accession>A0A2V0PKV9</accession>
<feature type="compositionally biased region" description="Gly residues" evidence="1">
    <location>
        <begin position="33"/>
        <end position="55"/>
    </location>
</feature>
<dbReference type="InterPro" id="IPR002554">
    <property type="entry name" value="PP2A_B56"/>
</dbReference>
<dbReference type="SUPFAM" id="SSF48371">
    <property type="entry name" value="ARM repeat"/>
    <property type="match status" value="1"/>
</dbReference>
<dbReference type="InterPro" id="IPR016024">
    <property type="entry name" value="ARM-type_fold"/>
</dbReference>
<dbReference type="OrthoDB" id="10264446at2759"/>
<feature type="compositionally biased region" description="Basic residues" evidence="1">
    <location>
        <begin position="1"/>
        <end position="13"/>
    </location>
</feature>
<dbReference type="GO" id="GO:0007165">
    <property type="term" value="P:signal transduction"/>
    <property type="evidence" value="ECO:0007669"/>
    <property type="project" value="InterPro"/>
</dbReference>
<dbReference type="AlphaFoldDB" id="A0A2V0PKV9"/>
<dbReference type="PANTHER" id="PTHR10257">
    <property type="entry name" value="SERINE/THREONINE PROTEIN PHOSPHATASE 2A PP2A REGULATORY SUBUNIT B"/>
    <property type="match status" value="1"/>
</dbReference>
<dbReference type="Pfam" id="PF01603">
    <property type="entry name" value="B56"/>
    <property type="match status" value="1"/>
</dbReference>
<sequence>MLRSLKAKVSGKKSAKEELPAATAGGRVVPGAAGSGAAGSGRGAGGAAGSNGGPGARQPNAGPGGGAAAGPGGGHAGGAAAGSGGGAREKPPLPPLTEAAMQQHYADPLPSFRDVPPADKQLLFVQKLHLCAFAFDFSNPSRHVREKEIKRQTLLELVDYANSGQGKFTEGVSEDIVFMLASNLFRTLPPTRAHDADNFDPEEEEPTLEPAWPHLQARARALTIVYEFLLRYIVSNDTDAKVAKKYVDQHFVLKLLELFDSEDPRERDYLKTILHRIYGGGGVGPALAKLRSFLDAIDEDPNIDLDGPIKRLRQAFFKEAYKTRQRDKKGDSGDRSTRAQRNQQRTDHWLEQLCHAVVHEQIGDHAPAGLDYASLEAAAAAAAAAEGMGDEDAAAAAAAAIAGAQMVEALQAMGGPVSINPDGTIVFTPEQLEQLQQLQLQQLQAQPELTLEQLQQAAAAAGEGMQGGQQLIGPDGEPVTLPADGEPGSVEEQQLQLQQLLMMQQQLALQLQLQQQLAAAEAAEAGEGDAAAAAAAAAAGADGAALLAAAGVDPAAAAALMQGAGVGADPDAAAAAVAAAAAGAEAHHGAFDAAAMEAMASAAAAHAPPSDDAAAHGEGGGEAGA</sequence>
<dbReference type="InterPro" id="IPR011989">
    <property type="entry name" value="ARM-like"/>
</dbReference>
<dbReference type="InParanoid" id="A0A2V0PKV9"/>
<evidence type="ECO:0000256" key="1">
    <source>
        <dbReference type="SAM" id="MobiDB-lite"/>
    </source>
</evidence>
<dbReference type="PANTHER" id="PTHR10257:SF3">
    <property type="entry name" value="SERINE_THREONINE-PROTEIN PHOSPHATASE 2A 56 KDA REGULATORY SUBUNIT GAMMA ISOFORM"/>
    <property type="match status" value="1"/>
</dbReference>
<evidence type="ECO:0000313" key="3">
    <source>
        <dbReference type="Proteomes" id="UP000247498"/>
    </source>
</evidence>
<organism evidence="2 3">
    <name type="scientific">Raphidocelis subcapitata</name>
    <dbReference type="NCBI Taxonomy" id="307507"/>
    <lineage>
        <taxon>Eukaryota</taxon>
        <taxon>Viridiplantae</taxon>
        <taxon>Chlorophyta</taxon>
        <taxon>core chlorophytes</taxon>
        <taxon>Chlorophyceae</taxon>
        <taxon>CS clade</taxon>
        <taxon>Sphaeropleales</taxon>
        <taxon>Selenastraceae</taxon>
        <taxon>Raphidocelis</taxon>
    </lineage>
</organism>
<evidence type="ECO:0000313" key="2">
    <source>
        <dbReference type="EMBL" id="GBG00435.1"/>
    </source>
</evidence>
<comment type="caution">
    <text evidence="2">The sequence shown here is derived from an EMBL/GenBank/DDBJ whole genome shotgun (WGS) entry which is preliminary data.</text>
</comment>
<feature type="compositionally biased region" description="Low complexity" evidence="1">
    <location>
        <begin position="20"/>
        <end position="32"/>
    </location>
</feature>
<gene>
    <name evidence="2" type="ORF">Rsub_13091</name>
</gene>
<reference evidence="2 3" key="1">
    <citation type="journal article" date="2018" name="Sci. Rep.">
        <title>Raphidocelis subcapitata (=Pseudokirchneriella subcapitata) provides an insight into genome evolution and environmental adaptations in the Sphaeropleales.</title>
        <authorList>
            <person name="Suzuki S."/>
            <person name="Yamaguchi H."/>
            <person name="Nakajima N."/>
            <person name="Kawachi M."/>
        </authorList>
    </citation>
    <scope>NUCLEOTIDE SEQUENCE [LARGE SCALE GENOMIC DNA]</scope>
    <source>
        <strain evidence="2 3">NIES-35</strain>
    </source>
</reference>
<proteinExistence type="predicted"/>
<feature type="compositionally biased region" description="Gly residues" evidence="1">
    <location>
        <begin position="62"/>
        <end position="86"/>
    </location>
</feature>
<feature type="region of interest" description="Disordered" evidence="1">
    <location>
        <begin position="322"/>
        <end position="345"/>
    </location>
</feature>
<dbReference type="Gene3D" id="1.25.10.10">
    <property type="entry name" value="Leucine-rich Repeat Variant"/>
    <property type="match status" value="1"/>
</dbReference>
<dbReference type="EMBL" id="BDRX01000225">
    <property type="protein sequence ID" value="GBG00435.1"/>
    <property type="molecule type" value="Genomic_DNA"/>
</dbReference>
<protein>
    <submittedName>
        <fullName evidence="2">Uncharacterized protein</fullName>
    </submittedName>
</protein>
<dbReference type="GO" id="GO:0000159">
    <property type="term" value="C:protein phosphatase type 2A complex"/>
    <property type="evidence" value="ECO:0007669"/>
    <property type="project" value="InterPro"/>
</dbReference>
<dbReference type="STRING" id="307507.A0A2V0PKV9"/>
<name>A0A2V0PKV9_9CHLO</name>
<dbReference type="GO" id="GO:0019888">
    <property type="term" value="F:protein phosphatase regulator activity"/>
    <property type="evidence" value="ECO:0007669"/>
    <property type="project" value="InterPro"/>
</dbReference>
<keyword evidence="3" id="KW-1185">Reference proteome</keyword>
<dbReference type="Proteomes" id="UP000247498">
    <property type="component" value="Unassembled WGS sequence"/>
</dbReference>
<feature type="region of interest" description="Disordered" evidence="1">
    <location>
        <begin position="1"/>
        <end position="95"/>
    </location>
</feature>
<feature type="compositionally biased region" description="Basic and acidic residues" evidence="1">
    <location>
        <begin position="322"/>
        <end position="337"/>
    </location>
</feature>
<feature type="region of interest" description="Disordered" evidence="1">
    <location>
        <begin position="465"/>
        <end position="490"/>
    </location>
</feature>